<evidence type="ECO:0000313" key="3">
    <source>
        <dbReference type="Proteomes" id="UP001275932"/>
    </source>
</evidence>
<dbReference type="PANTHER" id="PTHR47561:SF1">
    <property type="entry name" value="POLYSACCHARIDE DEACETYLASE FAMILY PROTEIN (AFU_ORTHOLOGUE AFUA_6G05030)"/>
    <property type="match status" value="1"/>
</dbReference>
<protein>
    <submittedName>
        <fullName evidence="2">Polysaccharide deacetylase family protein</fullName>
    </submittedName>
</protein>
<dbReference type="Pfam" id="PF01522">
    <property type="entry name" value="Polysacc_deac_1"/>
    <property type="match status" value="1"/>
</dbReference>
<sequence length="286" mass="32869">MMSDNLNVLTFDIEEWFHLLDYDDTRTEDKWSNYEVRIHKNVDRILDILEESGAKASFFIIGWIAKKYPEIVKKISEKYHVGTHTMNHQLVWQQSKSEFEKDVEFGIKILEDIAGKPVNAFRAPGFSIRNSEAWAFDVLQKYGIKYDCSVFPSKHAHGGMPVEGVDRPFIVKTENGEIKEFPVSVKNVLGKRLIFSGGGYFRLCPYFLVRKWARQSAYNMSYIHPRDLDAGQPVLKGLSPVRRFKSYCGLSTAESKLRAFVKDFNFTDIPTADAKINWASASKISF</sequence>
<reference evidence="2 3" key="1">
    <citation type="submission" date="2022-03" db="EMBL/GenBank/DDBJ databases">
        <title>Novel taxa within the pig intestine.</title>
        <authorList>
            <person name="Wylensek D."/>
            <person name="Bishof K."/>
            <person name="Afrizal A."/>
            <person name="Clavel T."/>
        </authorList>
    </citation>
    <scope>NUCLEOTIDE SEQUENCE [LARGE SCALE GENOMIC DNA]</scope>
    <source>
        <strain evidence="2 3">CLA-KB-P66</strain>
    </source>
</reference>
<accession>A0ABU4WER7</accession>
<dbReference type="PROSITE" id="PS51677">
    <property type="entry name" value="NODB"/>
    <property type="match status" value="1"/>
</dbReference>
<organism evidence="2 3">
    <name type="scientific">Intestinicryptomonas porci</name>
    <dbReference type="NCBI Taxonomy" id="2926320"/>
    <lineage>
        <taxon>Bacteria</taxon>
        <taxon>Pseudomonadati</taxon>
        <taxon>Verrucomicrobiota</taxon>
        <taxon>Opitutia</taxon>
        <taxon>Opitutales</taxon>
        <taxon>Intestinicryptomonaceae</taxon>
        <taxon>Intestinicryptomonas</taxon>
    </lineage>
</organism>
<dbReference type="InterPro" id="IPR002509">
    <property type="entry name" value="NODB_dom"/>
</dbReference>
<dbReference type="Gene3D" id="3.20.20.370">
    <property type="entry name" value="Glycoside hydrolase/deacetylase"/>
    <property type="match status" value="1"/>
</dbReference>
<dbReference type="InterPro" id="IPR045235">
    <property type="entry name" value="PuuE_HpPgdA-like"/>
</dbReference>
<gene>
    <name evidence="2" type="ORF">MOX91_00895</name>
</gene>
<evidence type="ECO:0000313" key="2">
    <source>
        <dbReference type="EMBL" id="MDX8414743.1"/>
    </source>
</evidence>
<proteinExistence type="predicted"/>
<dbReference type="Pfam" id="PF11959">
    <property type="entry name" value="DUF3473"/>
    <property type="match status" value="1"/>
</dbReference>
<dbReference type="CDD" id="cd10941">
    <property type="entry name" value="CE4_PuuE_HpPgdA_like_2"/>
    <property type="match status" value="1"/>
</dbReference>
<dbReference type="PANTHER" id="PTHR47561">
    <property type="entry name" value="POLYSACCHARIDE DEACETYLASE FAMILY PROTEIN (AFU_ORTHOLOGUE AFUA_6G05030)"/>
    <property type="match status" value="1"/>
</dbReference>
<keyword evidence="3" id="KW-1185">Reference proteome</keyword>
<dbReference type="SUPFAM" id="SSF88713">
    <property type="entry name" value="Glycoside hydrolase/deacetylase"/>
    <property type="match status" value="1"/>
</dbReference>
<evidence type="ECO:0000259" key="1">
    <source>
        <dbReference type="PROSITE" id="PS51677"/>
    </source>
</evidence>
<dbReference type="EMBL" id="JALBUT010000001">
    <property type="protein sequence ID" value="MDX8414743.1"/>
    <property type="molecule type" value="Genomic_DNA"/>
</dbReference>
<name>A0ABU4WER7_9BACT</name>
<comment type="caution">
    <text evidence="2">The sequence shown here is derived from an EMBL/GenBank/DDBJ whole genome shotgun (WGS) entry which is preliminary data.</text>
</comment>
<dbReference type="InterPro" id="IPR022560">
    <property type="entry name" value="DUF3473"/>
</dbReference>
<feature type="domain" description="NodB homology" evidence="1">
    <location>
        <begin position="28"/>
        <end position="286"/>
    </location>
</feature>
<dbReference type="InterPro" id="IPR011330">
    <property type="entry name" value="Glyco_hydro/deAcase_b/a-brl"/>
</dbReference>
<dbReference type="Proteomes" id="UP001275932">
    <property type="component" value="Unassembled WGS sequence"/>
</dbReference>